<feature type="domain" description="Major facilitator superfamily (MFS) profile" evidence="8">
    <location>
        <begin position="1"/>
        <end position="400"/>
    </location>
</feature>
<proteinExistence type="predicted"/>
<keyword evidence="4 7" id="KW-0812">Transmembrane</keyword>
<dbReference type="InterPro" id="IPR050171">
    <property type="entry name" value="MFS_Transporters"/>
</dbReference>
<dbReference type="Proteomes" id="UP000315389">
    <property type="component" value="Unassembled WGS sequence"/>
</dbReference>
<dbReference type="Pfam" id="PF07690">
    <property type="entry name" value="MFS_1"/>
    <property type="match status" value="1"/>
</dbReference>
<evidence type="ECO:0000259" key="8">
    <source>
        <dbReference type="PROSITE" id="PS50850"/>
    </source>
</evidence>
<evidence type="ECO:0000256" key="1">
    <source>
        <dbReference type="ARBA" id="ARBA00004651"/>
    </source>
</evidence>
<feature type="transmembrane region" description="Helical" evidence="7">
    <location>
        <begin position="104"/>
        <end position="125"/>
    </location>
</feature>
<dbReference type="GO" id="GO:0022857">
    <property type="term" value="F:transmembrane transporter activity"/>
    <property type="evidence" value="ECO:0007669"/>
    <property type="project" value="InterPro"/>
</dbReference>
<dbReference type="EMBL" id="VFOS01000004">
    <property type="protein sequence ID" value="TQL57515.1"/>
    <property type="molecule type" value="Genomic_DNA"/>
</dbReference>
<evidence type="ECO:0000256" key="4">
    <source>
        <dbReference type="ARBA" id="ARBA00022692"/>
    </source>
</evidence>
<gene>
    <name evidence="9" type="ORF">FB461_2256</name>
</gene>
<evidence type="ECO:0000313" key="10">
    <source>
        <dbReference type="Proteomes" id="UP000315389"/>
    </source>
</evidence>
<keyword evidence="10" id="KW-1185">Reference proteome</keyword>
<feature type="transmembrane region" description="Helical" evidence="7">
    <location>
        <begin position="12"/>
        <end position="28"/>
    </location>
</feature>
<reference evidence="9 10" key="1">
    <citation type="submission" date="2019-06" db="EMBL/GenBank/DDBJ databases">
        <title>Sequencing the genomes of 1000 actinobacteria strains.</title>
        <authorList>
            <person name="Klenk H.-P."/>
        </authorList>
    </citation>
    <scope>NUCLEOTIDE SEQUENCE [LARGE SCALE GENOMIC DNA]</scope>
    <source>
        <strain evidence="9 10">DSM 4813</strain>
    </source>
</reference>
<keyword evidence="2" id="KW-0813">Transport</keyword>
<feature type="transmembrane region" description="Helical" evidence="7">
    <location>
        <begin position="253"/>
        <end position="275"/>
    </location>
</feature>
<keyword evidence="5 7" id="KW-1133">Transmembrane helix</keyword>
<dbReference type="InterPro" id="IPR011701">
    <property type="entry name" value="MFS"/>
</dbReference>
<feature type="transmembrane region" description="Helical" evidence="7">
    <location>
        <begin position="48"/>
        <end position="66"/>
    </location>
</feature>
<keyword evidence="3" id="KW-1003">Cell membrane</keyword>
<feature type="transmembrane region" description="Helical" evidence="7">
    <location>
        <begin position="377"/>
        <end position="397"/>
    </location>
</feature>
<accession>A0A542ZAZ7</accession>
<dbReference type="PANTHER" id="PTHR23517">
    <property type="entry name" value="RESISTANCE PROTEIN MDTM, PUTATIVE-RELATED-RELATED"/>
    <property type="match status" value="1"/>
</dbReference>
<dbReference type="InterPro" id="IPR036259">
    <property type="entry name" value="MFS_trans_sf"/>
</dbReference>
<dbReference type="PROSITE" id="PS50850">
    <property type="entry name" value="MFS"/>
    <property type="match status" value="1"/>
</dbReference>
<feature type="transmembrane region" description="Helical" evidence="7">
    <location>
        <begin position="146"/>
        <end position="167"/>
    </location>
</feature>
<dbReference type="SUPFAM" id="SSF103473">
    <property type="entry name" value="MFS general substrate transporter"/>
    <property type="match status" value="1"/>
</dbReference>
<dbReference type="PANTHER" id="PTHR23517:SF3">
    <property type="entry name" value="INTEGRAL MEMBRANE TRANSPORT PROTEIN"/>
    <property type="match status" value="1"/>
</dbReference>
<evidence type="ECO:0000256" key="5">
    <source>
        <dbReference type="ARBA" id="ARBA00022989"/>
    </source>
</evidence>
<feature type="transmembrane region" description="Helical" evidence="7">
    <location>
        <begin position="310"/>
        <end position="332"/>
    </location>
</feature>
<name>A0A542ZAZ7_RARFA</name>
<evidence type="ECO:0000256" key="7">
    <source>
        <dbReference type="SAM" id="Phobius"/>
    </source>
</evidence>
<keyword evidence="6 7" id="KW-0472">Membrane</keyword>
<comment type="caution">
    <text evidence="9">The sequence shown here is derived from an EMBL/GenBank/DDBJ whole genome shotgun (WGS) entry which is preliminary data.</text>
</comment>
<evidence type="ECO:0000256" key="2">
    <source>
        <dbReference type="ARBA" id="ARBA00022448"/>
    </source>
</evidence>
<feature type="transmembrane region" description="Helical" evidence="7">
    <location>
        <begin position="287"/>
        <end position="304"/>
    </location>
</feature>
<dbReference type="InterPro" id="IPR020846">
    <property type="entry name" value="MFS_dom"/>
</dbReference>
<dbReference type="Gene3D" id="1.20.1250.20">
    <property type="entry name" value="MFS general substrate transporter like domains"/>
    <property type="match status" value="1"/>
</dbReference>
<protein>
    <submittedName>
        <fullName evidence="9">Putative MFS family arabinose efflux permease</fullName>
    </submittedName>
</protein>
<dbReference type="RefSeq" id="WP_246046222.1">
    <property type="nucleotide sequence ID" value="NZ_BAAASV010000002.1"/>
</dbReference>
<sequence length="422" mass="43677">MSALFPVPRPAAWRRVALAMFAVAWGGNEFTPLLVMYKVDHGLSTATVDVLLGAYVLGIIPALLLGGPLSDRFGRSRLMLPAPLFAVVGSLVLAGGGSQSAVLFAGRVFSGIALGLVMAVGTAWIKELSQAPASPNTSPGVGARRAALSLTMGFGLGAVVAAALAQFAPRGDVYPYLINAALSLASFWFLLRAPETREEQVGGSLIADLKVPSSRHRRFLLVVLPAAPWVFGTSACAYAIIPTLFADQVGDLRVGFSGLLCLIALGCGFGIQLIASRFDSDRSARGTGVGLGATTLSMAVAAIAAGNSSILLAIVAAAMLGVSYGLLLVAGLSEIQRIAGPDDLAGLTAVYYSLTYLGFFIPAILAGLDIWFSYRQMFAAGAGIAAVSLGFVGLWWAKHLPGPVIEDEFSVAHDAAPVRVDA</sequence>
<evidence type="ECO:0000256" key="6">
    <source>
        <dbReference type="ARBA" id="ARBA00023136"/>
    </source>
</evidence>
<dbReference type="GO" id="GO:0005886">
    <property type="term" value="C:plasma membrane"/>
    <property type="evidence" value="ECO:0007669"/>
    <property type="project" value="UniProtKB-SubCell"/>
</dbReference>
<feature type="transmembrane region" description="Helical" evidence="7">
    <location>
        <begin position="219"/>
        <end position="241"/>
    </location>
</feature>
<feature type="transmembrane region" description="Helical" evidence="7">
    <location>
        <begin position="78"/>
        <end position="98"/>
    </location>
</feature>
<evidence type="ECO:0000313" key="9">
    <source>
        <dbReference type="EMBL" id="TQL57515.1"/>
    </source>
</evidence>
<comment type="subcellular location">
    <subcellularLocation>
        <location evidence="1">Cell membrane</location>
        <topology evidence="1">Multi-pass membrane protein</topology>
    </subcellularLocation>
</comment>
<feature type="transmembrane region" description="Helical" evidence="7">
    <location>
        <begin position="173"/>
        <end position="191"/>
    </location>
</feature>
<dbReference type="AlphaFoldDB" id="A0A542ZAZ7"/>
<evidence type="ECO:0000256" key="3">
    <source>
        <dbReference type="ARBA" id="ARBA00022475"/>
    </source>
</evidence>
<organism evidence="9 10">
    <name type="scientific">Rarobacter faecitabidus</name>
    <dbReference type="NCBI Taxonomy" id="13243"/>
    <lineage>
        <taxon>Bacteria</taxon>
        <taxon>Bacillati</taxon>
        <taxon>Actinomycetota</taxon>
        <taxon>Actinomycetes</taxon>
        <taxon>Micrococcales</taxon>
        <taxon>Rarobacteraceae</taxon>
        <taxon>Rarobacter</taxon>
    </lineage>
</organism>
<feature type="transmembrane region" description="Helical" evidence="7">
    <location>
        <begin position="344"/>
        <end position="365"/>
    </location>
</feature>